<dbReference type="Pfam" id="PF14262">
    <property type="entry name" value="Cthe_2159"/>
    <property type="match status" value="1"/>
</dbReference>
<keyword evidence="2" id="KW-0732">Signal</keyword>
<feature type="compositionally biased region" description="Gly residues" evidence="1">
    <location>
        <begin position="518"/>
        <end position="532"/>
    </location>
</feature>
<proteinExistence type="predicted"/>
<feature type="compositionally biased region" description="Low complexity" evidence="1">
    <location>
        <begin position="373"/>
        <end position="395"/>
    </location>
</feature>
<accession>A0A9D1PG13</accession>
<reference evidence="3" key="1">
    <citation type="journal article" date="2021" name="PeerJ">
        <title>Extensive microbial diversity within the chicken gut microbiome revealed by metagenomics and culture.</title>
        <authorList>
            <person name="Gilroy R."/>
            <person name="Ravi A."/>
            <person name="Getino M."/>
            <person name="Pursley I."/>
            <person name="Horton D.L."/>
            <person name="Alikhan N.F."/>
            <person name="Baker D."/>
            <person name="Gharbi K."/>
            <person name="Hall N."/>
            <person name="Watson M."/>
            <person name="Adriaenssens E.M."/>
            <person name="Foster-Nyarko E."/>
            <person name="Jarju S."/>
            <person name="Secka A."/>
            <person name="Antonio M."/>
            <person name="Oren A."/>
            <person name="Chaudhuri R.R."/>
            <person name="La Ragione R."/>
            <person name="Hildebrand F."/>
            <person name="Pallen M.J."/>
        </authorList>
    </citation>
    <scope>NUCLEOTIDE SEQUENCE</scope>
    <source>
        <strain evidence="3">CHK195-9823</strain>
    </source>
</reference>
<evidence type="ECO:0000256" key="1">
    <source>
        <dbReference type="SAM" id="MobiDB-lite"/>
    </source>
</evidence>
<dbReference type="Proteomes" id="UP000886814">
    <property type="component" value="Unassembled WGS sequence"/>
</dbReference>
<evidence type="ECO:0000313" key="4">
    <source>
        <dbReference type="Proteomes" id="UP000886814"/>
    </source>
</evidence>
<dbReference type="AlphaFoldDB" id="A0A9D1PG13"/>
<feature type="region of interest" description="Disordered" evidence="1">
    <location>
        <begin position="303"/>
        <end position="419"/>
    </location>
</feature>
<gene>
    <name evidence="3" type="ORF">H9747_13180</name>
</gene>
<dbReference type="InterPro" id="IPR025584">
    <property type="entry name" value="Cthe_2159"/>
</dbReference>
<dbReference type="PROSITE" id="PS51257">
    <property type="entry name" value="PROKAR_LIPOPROTEIN"/>
    <property type="match status" value="1"/>
</dbReference>
<comment type="caution">
    <text evidence="3">The sequence shown here is derived from an EMBL/GenBank/DDBJ whole genome shotgun (WGS) entry which is preliminary data.</text>
</comment>
<feature type="chain" id="PRO_5039237961" evidence="2">
    <location>
        <begin position="23"/>
        <end position="677"/>
    </location>
</feature>
<feature type="compositionally biased region" description="Gly residues" evidence="1">
    <location>
        <begin position="322"/>
        <end position="349"/>
    </location>
</feature>
<dbReference type="EMBL" id="DXIQ01000092">
    <property type="protein sequence ID" value="HIV39924.1"/>
    <property type="molecule type" value="Genomic_DNA"/>
</dbReference>
<feature type="compositionally biased region" description="Acidic residues" evidence="1">
    <location>
        <begin position="41"/>
        <end position="51"/>
    </location>
</feature>
<organism evidence="3 4">
    <name type="scientific">Candidatus Blautia stercorigallinarum</name>
    <dbReference type="NCBI Taxonomy" id="2838501"/>
    <lineage>
        <taxon>Bacteria</taxon>
        <taxon>Bacillati</taxon>
        <taxon>Bacillota</taxon>
        <taxon>Clostridia</taxon>
        <taxon>Lachnospirales</taxon>
        <taxon>Lachnospiraceae</taxon>
        <taxon>Blautia</taxon>
    </lineage>
</organism>
<name>A0A9D1PG13_9FIRM</name>
<protein>
    <submittedName>
        <fullName evidence="3">Carbohydrate-binding domain-containing protein</fullName>
    </submittedName>
</protein>
<feature type="region of interest" description="Disordered" evidence="1">
    <location>
        <begin position="23"/>
        <end position="66"/>
    </location>
</feature>
<feature type="region of interest" description="Disordered" evidence="1">
    <location>
        <begin position="507"/>
        <end position="539"/>
    </location>
</feature>
<evidence type="ECO:0000256" key="2">
    <source>
        <dbReference type="SAM" id="SignalP"/>
    </source>
</evidence>
<evidence type="ECO:0000313" key="3">
    <source>
        <dbReference type="EMBL" id="HIV39924.1"/>
    </source>
</evidence>
<feature type="signal peptide" evidence="2">
    <location>
        <begin position="1"/>
        <end position="22"/>
    </location>
</feature>
<feature type="compositionally biased region" description="Low complexity" evidence="1">
    <location>
        <begin position="355"/>
        <end position="364"/>
    </location>
</feature>
<reference evidence="3" key="2">
    <citation type="submission" date="2021-04" db="EMBL/GenBank/DDBJ databases">
        <authorList>
            <person name="Gilroy R."/>
        </authorList>
    </citation>
    <scope>NUCLEOTIDE SEQUENCE</scope>
    <source>
        <strain evidence="3">CHK195-9823</strain>
    </source>
</reference>
<sequence>MKKKLVLLMILLLTVSAGSGCASLNIGSTSDSSQEAREAEENSENTADTEETSQSVSAEEQTDEDMFTDRDYEEDYQEEDCVSVTLSGTTPSSGSDSVEISEGTITITEEGTYLISGTLSDGMIIVNAPDTAKVRLIFEGVEINSETSAPLYILEADKVFLTLAEESENTLSNSGTYTAIDDSNIDSVIYSKQDLTLNGTGTLTISSPGGHGIVSNDDLAITDGTYNITAASHGLKANDSIRITGGSQLTVTAGKDGIHAENDEDPSLGFVYISDGTIAVEAEGDGISAGSYMQIAAGTFQIQAGGGSENGTKESSDSWGEFRGGGGPGGGSPAGKGQGGEGQAPGRTGGRSESGEAGSSEIASPAKPSVSVENLSAESLSTESSTTESSTAENSDPAEDSSADGSKSTEEESSTSMKGVKAAGDLLISGGSFTIDSADDSIHSNSSITIKDGVFEIASGDDAVHADENLTVAAGTMNISESYEGLEALHLEIQGGDITLTASDDGLNAAGGTDSSGTQGGRDGMFGGGGPGSSSSDGTILISGGTLNITASGDGIDANGSLEITGGYTVVAGPTQGDTSTLDYDTTARITGGTFIGTGASGMAQTFSDAQQGVISVSVGEQSAGTEVTLTDSSGNVVLDVTPDLSFAVVILSSPDLVSGESYTLTVGTASEEVEAG</sequence>